<dbReference type="Gene3D" id="3.20.20.450">
    <property type="entry name" value="EAL domain"/>
    <property type="match status" value="1"/>
</dbReference>
<dbReference type="PROSITE" id="PS50883">
    <property type="entry name" value="EAL"/>
    <property type="match status" value="1"/>
</dbReference>
<evidence type="ECO:0000256" key="1">
    <source>
        <dbReference type="SAM" id="MobiDB-lite"/>
    </source>
</evidence>
<dbReference type="InterPro" id="IPR035919">
    <property type="entry name" value="EAL_sf"/>
</dbReference>
<dbReference type="InterPro" id="IPR050706">
    <property type="entry name" value="Cyclic-di-GMP_PDE-like"/>
</dbReference>
<dbReference type="InterPro" id="IPR001633">
    <property type="entry name" value="EAL_dom"/>
</dbReference>
<organism evidence="3 4">
    <name type="scientific">Marichromatium gracile</name>
    <name type="common">Chromatium gracile</name>
    <dbReference type="NCBI Taxonomy" id="1048"/>
    <lineage>
        <taxon>Bacteria</taxon>
        <taxon>Pseudomonadati</taxon>
        <taxon>Pseudomonadota</taxon>
        <taxon>Gammaproteobacteria</taxon>
        <taxon>Chromatiales</taxon>
        <taxon>Chromatiaceae</taxon>
        <taxon>Marichromatium</taxon>
    </lineage>
</organism>
<keyword evidence="4" id="KW-1185">Reference proteome</keyword>
<gene>
    <name evidence="3" type="ORF">AY586_02715</name>
</gene>
<proteinExistence type="predicted"/>
<dbReference type="RefSeq" id="WP_062275405.1">
    <property type="nucleotide sequence ID" value="NZ_LSYU01000055.1"/>
</dbReference>
<protein>
    <recommendedName>
        <fullName evidence="2">EAL domain-containing protein</fullName>
    </recommendedName>
</protein>
<evidence type="ECO:0000313" key="4">
    <source>
        <dbReference type="Proteomes" id="UP000075766"/>
    </source>
</evidence>
<dbReference type="SUPFAM" id="SSF141868">
    <property type="entry name" value="EAL domain-like"/>
    <property type="match status" value="1"/>
</dbReference>
<dbReference type="Pfam" id="PF00563">
    <property type="entry name" value="EAL"/>
    <property type="match status" value="1"/>
</dbReference>
<comment type="caution">
    <text evidence="3">The sequence shown here is derived from an EMBL/GenBank/DDBJ whole genome shotgun (WGS) entry which is preliminary data.</text>
</comment>
<name>A0ABR5VG87_MARGR</name>
<dbReference type="SMART" id="SM00052">
    <property type="entry name" value="EAL"/>
    <property type="match status" value="1"/>
</dbReference>
<reference evidence="3 4" key="1">
    <citation type="submission" date="2016-02" db="EMBL/GenBank/DDBJ databases">
        <title>Genome sequence of Marichromatium gracile YL-28, a purple sulfur bacterium.</title>
        <authorList>
            <person name="Zhao C."/>
            <person name="Hong X."/>
            <person name="Chen S."/>
            <person name="Yang S."/>
        </authorList>
    </citation>
    <scope>NUCLEOTIDE SEQUENCE [LARGE SCALE GENOMIC DNA]</scope>
    <source>
        <strain evidence="3 4">YL28</strain>
    </source>
</reference>
<dbReference type="PANTHER" id="PTHR33121:SF70">
    <property type="entry name" value="SIGNALING PROTEIN YKOW"/>
    <property type="match status" value="1"/>
</dbReference>
<evidence type="ECO:0000259" key="2">
    <source>
        <dbReference type="PROSITE" id="PS50883"/>
    </source>
</evidence>
<sequence length="457" mass="50136">MIEKKHILCVDPEPVKLRIPALLGRRGVKVALNAASDQASLDQALSEPGHWDLVLCEAGSFFDLALDERLDAIGDVLDASVVLIKPRDSQLSPAEGYRWGAADVVMKGDTDHLLMVCERELGNAVLRRRLRMLEQAGTASPGASPGRAESREGRREGRAVVIPTITDLSKAATQQESEPQTEFVAETTVHESGLSVEQLRIKSLIDEGGLTLEFQPIVPLEAPERARSQFEALVRLKDESGALMLPGDFLPTIAEAGWMGKIDLWIYRRALTILEELQGAGRADAMLFVNLATETLRSRALIKAIGGFTSAARISSGSIVVELHRDAFVREPEGVEQLAELLRLNRHGLLLEDPGVGDCRFLERHGGLMTHVKLNRRITRGLVEGEVEQRDLDRLVGCAHARDIQVIALAVESARLLPMLFSAGVDAIQGHFVSMPYQDLMYPAVQRIESESSFIES</sequence>
<evidence type="ECO:0000313" key="3">
    <source>
        <dbReference type="EMBL" id="KXX64499.1"/>
    </source>
</evidence>
<feature type="domain" description="EAL" evidence="2">
    <location>
        <begin position="194"/>
        <end position="450"/>
    </location>
</feature>
<dbReference type="Proteomes" id="UP000075766">
    <property type="component" value="Unassembled WGS sequence"/>
</dbReference>
<dbReference type="EMBL" id="LSYU01000055">
    <property type="protein sequence ID" value="KXX64499.1"/>
    <property type="molecule type" value="Genomic_DNA"/>
</dbReference>
<feature type="region of interest" description="Disordered" evidence="1">
    <location>
        <begin position="136"/>
        <end position="156"/>
    </location>
</feature>
<dbReference type="PANTHER" id="PTHR33121">
    <property type="entry name" value="CYCLIC DI-GMP PHOSPHODIESTERASE PDEF"/>
    <property type="match status" value="1"/>
</dbReference>
<accession>A0ABR5VG87</accession>
<dbReference type="CDD" id="cd01948">
    <property type="entry name" value="EAL"/>
    <property type="match status" value="1"/>
</dbReference>